<reference evidence="2" key="1">
    <citation type="submission" date="2017-09" db="EMBL/GenBank/DDBJ databases">
        <authorList>
            <person name="Shetty A S."/>
        </authorList>
    </citation>
    <scope>NUCLEOTIDE SEQUENCE [LARGE SCALE GENOMIC DNA]</scope>
</reference>
<protein>
    <submittedName>
        <fullName evidence="1">Uncharacterized protein</fullName>
    </submittedName>
</protein>
<evidence type="ECO:0000313" key="2">
    <source>
        <dbReference type="Proteomes" id="UP000217549"/>
    </source>
</evidence>
<dbReference type="RefSeq" id="WP_096239320.1">
    <property type="nucleotide sequence ID" value="NZ_LT907978.1"/>
</dbReference>
<keyword evidence="2" id="KW-1185">Reference proteome</keyword>
<dbReference type="STRING" id="39488.ERS852450_02800"/>
<dbReference type="KEGG" id="ehl:EHLA_0693"/>
<name>A0A285PUF8_9FIRM</name>
<organism evidence="1 2">
    <name type="scientific">Anaerobutyricum hallii</name>
    <dbReference type="NCBI Taxonomy" id="39488"/>
    <lineage>
        <taxon>Bacteria</taxon>
        <taxon>Bacillati</taxon>
        <taxon>Bacillota</taxon>
        <taxon>Clostridia</taxon>
        <taxon>Lachnospirales</taxon>
        <taxon>Lachnospiraceae</taxon>
        <taxon>Anaerobutyricum</taxon>
    </lineage>
</organism>
<dbReference type="Proteomes" id="UP000217549">
    <property type="component" value="Chromosome I"/>
</dbReference>
<proteinExistence type="predicted"/>
<evidence type="ECO:0000313" key="1">
    <source>
        <dbReference type="EMBL" id="SOB71440.1"/>
    </source>
</evidence>
<sequence>MERLADDTIESFMNAIEERLAEGQKNKIPFSRFLEEKMDAFDYSNTSLAKKVFHRVEKKKEGTVTYVPVTRQAIGAWLRGSMPSSRDIYVTLGMAFQMNLEEINHILLENYMGYGLYCKNIDDALWIALINGLFSIDSFETVREKIEDILEENVQQDSRSLATMDLWVMLSEAGTLEEFYELIRIYKDEFRDGARKFGQCLEEVIEEEYGYYDKAAWFLRDIGCLHCEAQFSKIRAGKAVVTREWLLRFCIALQPTYESIEKLLAKAQMEPLGITPAEVIIEMIARYKSNSVANSQEIWIMIESAAERLRQKGYEIEEDLCRKYNSVYELPVSQKWWFSFCIGKQLLQNEKNKEFGYEKNGYCRFAMEDKLLFDDMNRNKKNVSFKKSALEYMETGIPDWKQAEFQEIPALSIEKNYVPDALDMEKFEDYCYVRRPSRFTKDFLRNDMYFYAATLYSVWTGKCYQKENGKRNVEEIRQEFEKHSLEGEEFLTVLTKMIGHDEVLLEGNLATMVEAVAKVRQRQ</sequence>
<gene>
    <name evidence="1" type="ORF">EHLA_0693</name>
</gene>
<accession>A0A285PUF8</accession>
<dbReference type="EMBL" id="LT907978">
    <property type="protein sequence ID" value="SOB71440.1"/>
    <property type="molecule type" value="Genomic_DNA"/>
</dbReference>
<dbReference type="AlphaFoldDB" id="A0A285PUF8"/>